<name>A0A815LHJ5_9BILA</name>
<dbReference type="EMBL" id="CAJNOL010007315">
    <property type="protein sequence ID" value="CAF1627135.1"/>
    <property type="molecule type" value="Genomic_DNA"/>
</dbReference>
<dbReference type="Proteomes" id="UP000663854">
    <property type="component" value="Unassembled WGS sequence"/>
</dbReference>
<evidence type="ECO:0000313" key="1">
    <source>
        <dbReference type="EMBL" id="CAF1410055.1"/>
    </source>
</evidence>
<evidence type="ECO:0000313" key="4">
    <source>
        <dbReference type="Proteomes" id="UP000663870"/>
    </source>
</evidence>
<protein>
    <submittedName>
        <fullName evidence="1">Uncharacterized protein</fullName>
    </submittedName>
</protein>
<organism evidence="1 3">
    <name type="scientific">Rotaria sordida</name>
    <dbReference type="NCBI Taxonomy" id="392033"/>
    <lineage>
        <taxon>Eukaryota</taxon>
        <taxon>Metazoa</taxon>
        <taxon>Spiralia</taxon>
        <taxon>Gnathifera</taxon>
        <taxon>Rotifera</taxon>
        <taxon>Eurotatoria</taxon>
        <taxon>Bdelloidea</taxon>
        <taxon>Philodinida</taxon>
        <taxon>Philodinidae</taxon>
        <taxon>Rotaria</taxon>
    </lineage>
</organism>
<evidence type="ECO:0000313" key="3">
    <source>
        <dbReference type="Proteomes" id="UP000663854"/>
    </source>
</evidence>
<accession>A0A815LHJ5</accession>
<sequence length="131" mass="14945">MRDICDLVHPRCRICLNNLIDDQTHDSSNVVRCAQCDGHHHSLSNDCEKVVEYRSKLNEQVNNAISTGKLHRLMPQDRAQSIQFQMKQNEFPSLPSLMSRTTTWKLASAQPSVTTNINESEDSTKMLFSIN</sequence>
<dbReference type="EMBL" id="CAJNOH010005793">
    <property type="protein sequence ID" value="CAF1410055.1"/>
    <property type="molecule type" value="Genomic_DNA"/>
</dbReference>
<dbReference type="Proteomes" id="UP000663870">
    <property type="component" value="Unassembled WGS sequence"/>
</dbReference>
<evidence type="ECO:0000313" key="2">
    <source>
        <dbReference type="EMBL" id="CAF1627135.1"/>
    </source>
</evidence>
<reference evidence="1" key="1">
    <citation type="submission" date="2021-02" db="EMBL/GenBank/DDBJ databases">
        <authorList>
            <person name="Nowell W R."/>
        </authorList>
    </citation>
    <scope>NUCLEOTIDE SEQUENCE</scope>
</reference>
<gene>
    <name evidence="2" type="ORF">JXQ802_LOCUS51315</name>
    <name evidence="1" type="ORF">PYM288_LOCUS35087</name>
</gene>
<keyword evidence="4" id="KW-1185">Reference proteome</keyword>
<comment type="caution">
    <text evidence="1">The sequence shown here is derived from an EMBL/GenBank/DDBJ whole genome shotgun (WGS) entry which is preliminary data.</text>
</comment>
<proteinExistence type="predicted"/>
<dbReference type="AlphaFoldDB" id="A0A815LHJ5"/>